<evidence type="ECO:0000256" key="1">
    <source>
        <dbReference type="SAM" id="MobiDB-lite"/>
    </source>
</evidence>
<feature type="compositionally biased region" description="Basic and acidic residues" evidence="1">
    <location>
        <begin position="143"/>
        <end position="152"/>
    </location>
</feature>
<feature type="region of interest" description="Disordered" evidence="1">
    <location>
        <begin position="125"/>
        <end position="163"/>
    </location>
</feature>
<feature type="region of interest" description="Disordered" evidence="1">
    <location>
        <begin position="1"/>
        <end position="42"/>
    </location>
</feature>
<sequence>MASDGASVMTGSGGRRHTLGSGDTRGSGRVHGSDRRKMEKDEGGEGVVYIGAARLDVAERGLKTAGDVGGDWRWLSAVFCGDSGGSGHEGGWRPVHAHAGRGGAWEKRRRGARLAAMAAVGGGLEVGGRADGWGPQVHLSAGGRERRPEGRRNRLSRGVRKKG</sequence>
<evidence type="ECO:0000313" key="2">
    <source>
        <dbReference type="EMBL" id="BAC10363.1"/>
    </source>
</evidence>
<reference evidence="3" key="2">
    <citation type="journal article" date="2008" name="Nucleic Acids Res.">
        <title>The rice annotation project database (RAP-DB): 2008 update.</title>
        <authorList>
            <consortium name="The rice annotation project (RAP)"/>
        </authorList>
    </citation>
    <scope>GENOME REANNOTATION</scope>
    <source>
        <strain evidence="3">cv. Nipponbare</strain>
    </source>
</reference>
<reference evidence="3" key="1">
    <citation type="journal article" date="2005" name="Nature">
        <title>The map-based sequence of the rice genome.</title>
        <authorList>
            <consortium name="International rice genome sequencing project (IRGSP)"/>
            <person name="Matsumoto T."/>
            <person name="Wu J."/>
            <person name="Kanamori H."/>
            <person name="Katayose Y."/>
            <person name="Fujisawa M."/>
            <person name="Namiki N."/>
            <person name="Mizuno H."/>
            <person name="Yamamoto K."/>
            <person name="Antonio B.A."/>
            <person name="Baba T."/>
            <person name="Sakata K."/>
            <person name="Nagamura Y."/>
            <person name="Aoki H."/>
            <person name="Arikawa K."/>
            <person name="Arita K."/>
            <person name="Bito T."/>
            <person name="Chiden Y."/>
            <person name="Fujitsuka N."/>
            <person name="Fukunaka R."/>
            <person name="Hamada M."/>
            <person name="Harada C."/>
            <person name="Hayashi A."/>
            <person name="Hijishita S."/>
            <person name="Honda M."/>
            <person name="Hosokawa S."/>
            <person name="Ichikawa Y."/>
            <person name="Idonuma A."/>
            <person name="Iijima M."/>
            <person name="Ikeda M."/>
            <person name="Ikeno M."/>
            <person name="Ito K."/>
            <person name="Ito S."/>
            <person name="Ito T."/>
            <person name="Ito Y."/>
            <person name="Ito Y."/>
            <person name="Iwabuchi A."/>
            <person name="Kamiya K."/>
            <person name="Karasawa W."/>
            <person name="Kurita K."/>
            <person name="Katagiri S."/>
            <person name="Kikuta A."/>
            <person name="Kobayashi H."/>
            <person name="Kobayashi N."/>
            <person name="Machita K."/>
            <person name="Maehara T."/>
            <person name="Masukawa M."/>
            <person name="Mizubayashi T."/>
            <person name="Mukai Y."/>
            <person name="Nagasaki H."/>
            <person name="Nagata Y."/>
            <person name="Naito S."/>
            <person name="Nakashima M."/>
            <person name="Nakama Y."/>
            <person name="Nakamichi Y."/>
            <person name="Nakamura M."/>
            <person name="Meguro A."/>
            <person name="Negishi M."/>
            <person name="Ohta I."/>
            <person name="Ohta T."/>
            <person name="Okamoto M."/>
            <person name="Ono N."/>
            <person name="Saji S."/>
            <person name="Sakaguchi M."/>
            <person name="Sakai K."/>
            <person name="Shibata M."/>
            <person name="Shimokawa T."/>
            <person name="Song J."/>
            <person name="Takazaki Y."/>
            <person name="Terasawa K."/>
            <person name="Tsugane M."/>
            <person name="Tsuji K."/>
            <person name="Ueda S."/>
            <person name="Waki K."/>
            <person name="Yamagata H."/>
            <person name="Yamamoto M."/>
            <person name="Yamamoto S."/>
            <person name="Yamane H."/>
            <person name="Yoshiki S."/>
            <person name="Yoshihara R."/>
            <person name="Yukawa K."/>
            <person name="Zhong H."/>
            <person name="Yano M."/>
            <person name="Yuan Q."/>
            <person name="Ouyang S."/>
            <person name="Liu J."/>
            <person name="Jones K.M."/>
            <person name="Gansberger K."/>
            <person name="Moffat K."/>
            <person name="Hill J."/>
            <person name="Bera J."/>
            <person name="Fadrosh D."/>
            <person name="Jin S."/>
            <person name="Johri S."/>
            <person name="Kim M."/>
            <person name="Overton L."/>
            <person name="Reardon M."/>
            <person name="Tsitrin T."/>
            <person name="Vuong H."/>
            <person name="Weaver B."/>
            <person name="Ciecko A."/>
            <person name="Tallon L."/>
            <person name="Jackson J."/>
            <person name="Pai G."/>
            <person name="Aken S.V."/>
            <person name="Utterback T."/>
            <person name="Reidmuller S."/>
            <person name="Feldblyum T."/>
            <person name="Hsiao J."/>
            <person name="Zismann V."/>
            <person name="Iobst S."/>
            <person name="de Vazeille A.R."/>
            <person name="Buell C.R."/>
            <person name="Ying K."/>
            <person name="Li Y."/>
            <person name="Lu T."/>
            <person name="Huang Y."/>
            <person name="Zhao Q."/>
            <person name="Feng Q."/>
            <person name="Zhang L."/>
            <person name="Zhu J."/>
            <person name="Weng Q."/>
            <person name="Mu J."/>
            <person name="Lu Y."/>
            <person name="Fan D."/>
            <person name="Liu Y."/>
            <person name="Guan J."/>
            <person name="Zhang Y."/>
            <person name="Yu S."/>
            <person name="Liu X."/>
            <person name="Zhang Y."/>
            <person name="Hong G."/>
            <person name="Han B."/>
            <person name="Choisne N."/>
            <person name="Demange N."/>
            <person name="Orjeda G."/>
            <person name="Samain S."/>
            <person name="Cattolico L."/>
            <person name="Pelletier E."/>
            <person name="Couloux A."/>
            <person name="Segurens B."/>
            <person name="Wincker P."/>
            <person name="D'Hont A."/>
            <person name="Scarpelli C."/>
            <person name="Weissenbach J."/>
            <person name="Salanoubat M."/>
            <person name="Quetier F."/>
            <person name="Yu Y."/>
            <person name="Kim H.R."/>
            <person name="Rambo T."/>
            <person name="Currie J."/>
            <person name="Collura K."/>
            <person name="Luo M."/>
            <person name="Yang T."/>
            <person name="Ammiraju J.S.S."/>
            <person name="Engler F."/>
            <person name="Soderlund C."/>
            <person name="Wing R.A."/>
            <person name="Palmer L.E."/>
            <person name="de la Bastide M."/>
            <person name="Spiegel L."/>
            <person name="Nascimento L."/>
            <person name="Zutavern T."/>
            <person name="O'Shaughnessy A."/>
            <person name="Dike S."/>
            <person name="Dedhia N."/>
            <person name="Preston R."/>
            <person name="Balija V."/>
            <person name="McCombie W.R."/>
            <person name="Chow T."/>
            <person name="Chen H."/>
            <person name="Chung M."/>
            <person name="Chen C."/>
            <person name="Shaw J."/>
            <person name="Wu H."/>
            <person name="Hsiao K."/>
            <person name="Chao Y."/>
            <person name="Chu M."/>
            <person name="Cheng C."/>
            <person name="Hour A."/>
            <person name="Lee P."/>
            <person name="Lin S."/>
            <person name="Lin Y."/>
            <person name="Liou J."/>
            <person name="Liu S."/>
            <person name="Hsing Y."/>
            <person name="Raghuvanshi S."/>
            <person name="Mohanty A."/>
            <person name="Bharti A.K."/>
            <person name="Gaur A."/>
            <person name="Gupta V."/>
            <person name="Kumar D."/>
            <person name="Ravi V."/>
            <person name="Vij S."/>
            <person name="Kapur A."/>
            <person name="Khurana P."/>
            <person name="Khurana P."/>
            <person name="Khurana J.P."/>
            <person name="Tyagi A.K."/>
            <person name="Gaikwad K."/>
            <person name="Singh A."/>
            <person name="Dalal V."/>
            <person name="Srivastava S."/>
            <person name="Dixit A."/>
            <person name="Pal A.K."/>
            <person name="Ghazi I.A."/>
            <person name="Yadav M."/>
            <person name="Pandit A."/>
            <person name="Bhargava A."/>
            <person name="Sureshbabu K."/>
            <person name="Batra K."/>
            <person name="Sharma T.R."/>
            <person name="Mohapatra T."/>
            <person name="Singh N.K."/>
            <person name="Messing J."/>
            <person name="Nelson A.B."/>
            <person name="Fuks G."/>
            <person name="Kavchok S."/>
            <person name="Keizer G."/>
            <person name="Linton E."/>
            <person name="Llaca V."/>
            <person name="Song R."/>
            <person name="Tanyolac B."/>
            <person name="Young S."/>
            <person name="Ho-Il K."/>
            <person name="Hahn J.H."/>
            <person name="Sangsakoo G."/>
            <person name="Vanavichit A."/>
            <person name="de Mattos Luiz.A.T."/>
            <person name="Zimmer P.D."/>
            <person name="Malone G."/>
            <person name="Dellagostin O."/>
            <person name="de Oliveira A.C."/>
            <person name="Bevan M."/>
            <person name="Bancroft I."/>
            <person name="Minx P."/>
            <person name="Cordum H."/>
            <person name="Wilson R."/>
            <person name="Cheng Z."/>
            <person name="Jin W."/>
            <person name="Jiang J."/>
            <person name="Leong S.A."/>
            <person name="Iwama H."/>
            <person name="Gojobori T."/>
            <person name="Itoh T."/>
            <person name="Niimura Y."/>
            <person name="Fujii Y."/>
            <person name="Habara T."/>
            <person name="Sakai H."/>
            <person name="Sato Y."/>
            <person name="Wilson G."/>
            <person name="Kumar K."/>
            <person name="McCouch S."/>
            <person name="Juretic N."/>
            <person name="Hoen D."/>
            <person name="Wright S."/>
            <person name="Bruskiewich R."/>
            <person name="Bureau T."/>
            <person name="Miyao A."/>
            <person name="Hirochika H."/>
            <person name="Nishikawa T."/>
            <person name="Kadowaki K."/>
            <person name="Sugiura M."/>
            <person name="Burr B."/>
            <person name="Sasaki T."/>
        </authorList>
    </citation>
    <scope>NUCLEOTIDE SEQUENCE [LARGE SCALE GENOMIC DNA]</scope>
    <source>
        <strain evidence="3">cv. Nipponbare</strain>
    </source>
</reference>
<proteinExistence type="predicted"/>
<protein>
    <submittedName>
        <fullName evidence="2">Uncharacterized protein</fullName>
    </submittedName>
</protein>
<gene>
    <name evidence="2" type="primary">P0025D09.114</name>
</gene>
<accession>Q8LHU9</accession>
<dbReference type="Proteomes" id="UP000000763">
    <property type="component" value="Chromosome 7"/>
</dbReference>
<dbReference type="EMBL" id="AP004264">
    <property type="protein sequence ID" value="BAC10363.1"/>
    <property type="molecule type" value="Genomic_DNA"/>
</dbReference>
<evidence type="ECO:0000313" key="3">
    <source>
        <dbReference type="Proteomes" id="UP000000763"/>
    </source>
</evidence>
<organism evidence="2 3">
    <name type="scientific">Oryza sativa subsp. japonica</name>
    <name type="common">Rice</name>
    <dbReference type="NCBI Taxonomy" id="39947"/>
    <lineage>
        <taxon>Eukaryota</taxon>
        <taxon>Viridiplantae</taxon>
        <taxon>Streptophyta</taxon>
        <taxon>Embryophyta</taxon>
        <taxon>Tracheophyta</taxon>
        <taxon>Spermatophyta</taxon>
        <taxon>Magnoliopsida</taxon>
        <taxon>Liliopsida</taxon>
        <taxon>Poales</taxon>
        <taxon>Poaceae</taxon>
        <taxon>BOP clade</taxon>
        <taxon>Oryzoideae</taxon>
        <taxon>Oryzeae</taxon>
        <taxon>Oryzinae</taxon>
        <taxon>Oryza</taxon>
        <taxon>Oryza sativa</taxon>
    </lineage>
</organism>
<feature type="compositionally biased region" description="Basic and acidic residues" evidence="1">
    <location>
        <begin position="31"/>
        <end position="42"/>
    </location>
</feature>
<name>Q8LHU9_ORYSJ</name>
<feature type="compositionally biased region" description="Basic residues" evidence="1">
    <location>
        <begin position="153"/>
        <end position="163"/>
    </location>
</feature>
<dbReference type="AlphaFoldDB" id="Q8LHU9"/>